<dbReference type="Pfam" id="PF02099">
    <property type="entry name" value="Josephin"/>
    <property type="match status" value="1"/>
</dbReference>
<dbReference type="InterPro" id="IPR006155">
    <property type="entry name" value="Josephin"/>
</dbReference>
<reference evidence="9" key="1">
    <citation type="submission" date="2010-08" db="EMBL/GenBank/DDBJ databases">
        <authorList>
            <consortium name="Caenorhabditis japonica Sequencing Consortium"/>
            <person name="Wilson R.K."/>
        </authorList>
    </citation>
    <scope>NUCLEOTIDE SEQUENCE [LARGE SCALE GENOMIC DNA]</scope>
    <source>
        <strain evidence="9">DF5081</strain>
    </source>
</reference>
<dbReference type="PANTHER" id="PTHR13291:SF0">
    <property type="entry name" value="JOSEPHIN-LIKE PROTEIN"/>
    <property type="match status" value="1"/>
</dbReference>
<evidence type="ECO:0000256" key="2">
    <source>
        <dbReference type="ARBA" id="ARBA00012759"/>
    </source>
</evidence>
<protein>
    <recommendedName>
        <fullName evidence="2">ubiquitinyl hydrolase 1</fullName>
        <ecNumber evidence="2">3.4.19.12</ecNumber>
    </recommendedName>
</protein>
<dbReference type="GO" id="GO:0006508">
    <property type="term" value="P:proteolysis"/>
    <property type="evidence" value="ECO:0007669"/>
    <property type="project" value="UniProtKB-KW"/>
</dbReference>
<dbReference type="Gene3D" id="3.90.70.40">
    <property type="match status" value="1"/>
</dbReference>
<dbReference type="PANTHER" id="PTHR13291">
    <property type="entry name" value="JOSEPHIN 1, 2"/>
    <property type="match status" value="1"/>
</dbReference>
<evidence type="ECO:0000256" key="4">
    <source>
        <dbReference type="ARBA" id="ARBA00022786"/>
    </source>
</evidence>
<name>A0A8R1I558_CAEJA</name>
<dbReference type="EC" id="3.4.19.12" evidence="2"/>
<evidence type="ECO:0000313" key="8">
    <source>
        <dbReference type="EnsemblMetazoa" id="CJA17064.1"/>
    </source>
</evidence>
<evidence type="ECO:0000313" key="9">
    <source>
        <dbReference type="Proteomes" id="UP000005237"/>
    </source>
</evidence>
<evidence type="ECO:0000259" key="7">
    <source>
        <dbReference type="PROSITE" id="PS50957"/>
    </source>
</evidence>
<evidence type="ECO:0000256" key="3">
    <source>
        <dbReference type="ARBA" id="ARBA00022670"/>
    </source>
</evidence>
<keyword evidence="9" id="KW-1185">Reference proteome</keyword>
<keyword evidence="4" id="KW-0833">Ubl conjugation pathway</keyword>
<feature type="active site" evidence="6">
    <location>
        <position position="16"/>
    </location>
</feature>
<evidence type="ECO:0000256" key="1">
    <source>
        <dbReference type="ARBA" id="ARBA00000707"/>
    </source>
</evidence>
<dbReference type="OMA" id="QRNCEAV"/>
<dbReference type="EnsemblMetazoa" id="CJA17064.1">
    <property type="protein sequence ID" value="CJA17064.1"/>
    <property type="gene ID" value="WBGene00136268"/>
</dbReference>
<dbReference type="AlphaFoldDB" id="A0A8R1I558"/>
<comment type="catalytic activity">
    <reaction evidence="1">
        <text>Thiol-dependent hydrolysis of ester, thioester, amide, peptide and isopeptide bonds formed by the C-terminal Gly of ubiquitin (a 76-residue protein attached to proteins as an intracellular targeting signal).</text>
        <dbReference type="EC" id="3.4.19.12"/>
    </reaction>
</comment>
<dbReference type="InterPro" id="IPR040053">
    <property type="entry name" value="JOSD1/2"/>
</dbReference>
<dbReference type="GO" id="GO:0004843">
    <property type="term" value="F:cysteine-type deubiquitinase activity"/>
    <property type="evidence" value="ECO:0007669"/>
    <property type="project" value="UniProtKB-EC"/>
</dbReference>
<dbReference type="GO" id="GO:0016579">
    <property type="term" value="P:protein deubiquitination"/>
    <property type="evidence" value="ECO:0007669"/>
    <property type="project" value="InterPro"/>
</dbReference>
<dbReference type="PROSITE" id="PS50957">
    <property type="entry name" value="JOSEPHIN"/>
    <property type="match status" value="1"/>
</dbReference>
<sequence length="173" mass="20335">MASEELYHERQRLQLCLIHTVNNILQRKEFDAAKMDEICYSFNESRWFNPHRSWVGTGNYDVNILMAALQMHDLKVIWFDKRLPTSSIHVEKVKALVFNVPSKTLLTLYRGTHWFAVLKKNDKFWNLDSKIKTPEAIVDIQKFLESHVASGDTEVMLVVEKDVDEEKVVEKRE</sequence>
<evidence type="ECO:0000256" key="5">
    <source>
        <dbReference type="ARBA" id="ARBA00022801"/>
    </source>
</evidence>
<keyword evidence="5 6" id="KW-0378">Hydrolase</keyword>
<feature type="domain" description="Josephin" evidence="7">
    <location>
        <begin position="3"/>
        <end position="173"/>
    </location>
</feature>
<feature type="active site" evidence="6">
    <location>
        <position position="113"/>
    </location>
</feature>
<evidence type="ECO:0000256" key="6">
    <source>
        <dbReference type="PROSITE-ProRule" id="PRU00331"/>
    </source>
</evidence>
<accession>A0A8R1I558</accession>
<proteinExistence type="predicted"/>
<keyword evidence="3" id="KW-0645">Protease</keyword>
<dbReference type="SMART" id="SM01246">
    <property type="entry name" value="Josephin"/>
    <property type="match status" value="1"/>
</dbReference>
<dbReference type="Proteomes" id="UP000005237">
    <property type="component" value="Unassembled WGS sequence"/>
</dbReference>
<feature type="active site" evidence="6">
    <location>
        <position position="128"/>
    </location>
</feature>
<organism evidence="8 9">
    <name type="scientific">Caenorhabditis japonica</name>
    <dbReference type="NCBI Taxonomy" id="281687"/>
    <lineage>
        <taxon>Eukaryota</taxon>
        <taxon>Metazoa</taxon>
        <taxon>Ecdysozoa</taxon>
        <taxon>Nematoda</taxon>
        <taxon>Chromadorea</taxon>
        <taxon>Rhabditida</taxon>
        <taxon>Rhabditina</taxon>
        <taxon>Rhabditomorpha</taxon>
        <taxon>Rhabditoidea</taxon>
        <taxon>Rhabditidae</taxon>
        <taxon>Peloderinae</taxon>
        <taxon>Caenorhabditis</taxon>
    </lineage>
</organism>
<reference evidence="8" key="2">
    <citation type="submission" date="2022-06" db="UniProtKB">
        <authorList>
            <consortium name="EnsemblMetazoa"/>
        </authorList>
    </citation>
    <scope>IDENTIFICATION</scope>
    <source>
        <strain evidence="8">DF5081</strain>
    </source>
</reference>